<gene>
    <name evidence="7" type="ORF">IAA45_10520</name>
</gene>
<dbReference type="GO" id="GO:0046872">
    <property type="term" value="F:metal ion binding"/>
    <property type="evidence" value="ECO:0007669"/>
    <property type="project" value="UniProtKB-KW"/>
</dbReference>
<evidence type="ECO:0000313" key="7">
    <source>
        <dbReference type="EMBL" id="HIX60128.1"/>
    </source>
</evidence>
<keyword evidence="5" id="KW-0411">Iron-sulfur</keyword>
<dbReference type="AlphaFoldDB" id="A0A9D2B3T5"/>
<evidence type="ECO:0000313" key="8">
    <source>
        <dbReference type="Proteomes" id="UP000886817"/>
    </source>
</evidence>
<dbReference type="SUPFAM" id="SSF55469">
    <property type="entry name" value="FMN-dependent nitroreductase-like"/>
    <property type="match status" value="1"/>
</dbReference>
<dbReference type="Gene3D" id="3.40.109.10">
    <property type="entry name" value="NADH Oxidase"/>
    <property type="match status" value="1"/>
</dbReference>
<dbReference type="PROSITE" id="PS51379">
    <property type="entry name" value="4FE4S_FER_2"/>
    <property type="match status" value="2"/>
</dbReference>
<dbReference type="InterPro" id="IPR000415">
    <property type="entry name" value="Nitroreductase-like"/>
</dbReference>
<dbReference type="SUPFAM" id="SSF54862">
    <property type="entry name" value="4Fe-4S ferredoxins"/>
    <property type="match status" value="1"/>
</dbReference>
<comment type="similarity">
    <text evidence="1">Belongs to the nitroreductase family.</text>
</comment>
<dbReference type="GO" id="GO:0051536">
    <property type="term" value="F:iron-sulfur cluster binding"/>
    <property type="evidence" value="ECO:0007669"/>
    <property type="project" value="UniProtKB-KW"/>
</dbReference>
<evidence type="ECO:0000256" key="5">
    <source>
        <dbReference type="ARBA" id="ARBA00023014"/>
    </source>
</evidence>
<organism evidence="7 8">
    <name type="scientific">Candidatus Blautia gallistercoris</name>
    <dbReference type="NCBI Taxonomy" id="2838490"/>
    <lineage>
        <taxon>Bacteria</taxon>
        <taxon>Bacillati</taxon>
        <taxon>Bacillota</taxon>
        <taxon>Clostridia</taxon>
        <taxon>Lachnospirales</taxon>
        <taxon>Lachnospiraceae</taxon>
        <taxon>Blautia</taxon>
    </lineage>
</organism>
<dbReference type="InterPro" id="IPR017896">
    <property type="entry name" value="4Fe4S_Fe-S-bd"/>
</dbReference>
<dbReference type="GO" id="GO:0016491">
    <property type="term" value="F:oxidoreductase activity"/>
    <property type="evidence" value="ECO:0007669"/>
    <property type="project" value="UniProtKB-KW"/>
</dbReference>
<accession>A0A9D2B3T5</accession>
<name>A0A9D2B3T5_9FIRM</name>
<dbReference type="InterPro" id="IPR029479">
    <property type="entry name" value="Nitroreductase"/>
</dbReference>
<reference evidence="7" key="2">
    <citation type="submission" date="2021-04" db="EMBL/GenBank/DDBJ databases">
        <authorList>
            <person name="Gilroy R."/>
        </authorList>
    </citation>
    <scope>NUCLEOTIDE SEQUENCE</scope>
    <source>
        <strain evidence="7">ChiSjej1B19-8411</strain>
    </source>
</reference>
<evidence type="ECO:0000259" key="6">
    <source>
        <dbReference type="PROSITE" id="PS51379"/>
    </source>
</evidence>
<comment type="caution">
    <text evidence="7">The sequence shown here is derived from an EMBL/GenBank/DDBJ whole genome shotgun (WGS) entry which is preliminary data.</text>
</comment>
<dbReference type="PANTHER" id="PTHR43673">
    <property type="entry name" value="NAD(P)H NITROREDUCTASE YDGI-RELATED"/>
    <property type="match status" value="1"/>
</dbReference>
<keyword evidence="4" id="KW-0408">Iron</keyword>
<dbReference type="PROSITE" id="PS00198">
    <property type="entry name" value="4FE4S_FER_1"/>
    <property type="match status" value="1"/>
</dbReference>
<keyword evidence="3" id="KW-0560">Oxidoreductase</keyword>
<sequence length="264" mass="29738">MITINQEKCIGCGACVRDCLALNLQIKGGKAEVLNECLLCGHCYAVCPETAVEMPKEYLAADTELCEGRLSSLDPEALLHSIKSRRSIRDYKKCPVEQEKLEQLLQAGRYTATAKNNQDCYFIFVQEKRDVLKQMIWDFVEKKTAEYGDAIPEDFRPYVSFLRRQKADAADDYLFRNAPVIVYLASDWPLDAGLAAQNMELMATAQGLGCLYNGFLARITEANPQAKEWLGIPEIPIKACLLLGYPSVKYKRTAPRKAPNAIWR</sequence>
<dbReference type="Pfam" id="PF00881">
    <property type="entry name" value="Nitroreductase"/>
    <property type="match status" value="1"/>
</dbReference>
<evidence type="ECO:0000256" key="3">
    <source>
        <dbReference type="ARBA" id="ARBA00023002"/>
    </source>
</evidence>
<feature type="domain" description="4Fe-4S ferredoxin-type" evidence="6">
    <location>
        <begin position="1"/>
        <end position="29"/>
    </location>
</feature>
<reference evidence="7" key="1">
    <citation type="journal article" date="2021" name="PeerJ">
        <title>Extensive microbial diversity within the chicken gut microbiome revealed by metagenomics and culture.</title>
        <authorList>
            <person name="Gilroy R."/>
            <person name="Ravi A."/>
            <person name="Getino M."/>
            <person name="Pursley I."/>
            <person name="Horton D.L."/>
            <person name="Alikhan N.F."/>
            <person name="Baker D."/>
            <person name="Gharbi K."/>
            <person name="Hall N."/>
            <person name="Watson M."/>
            <person name="Adriaenssens E.M."/>
            <person name="Foster-Nyarko E."/>
            <person name="Jarju S."/>
            <person name="Secka A."/>
            <person name="Antonio M."/>
            <person name="Oren A."/>
            <person name="Chaudhuri R.R."/>
            <person name="La Ragione R."/>
            <person name="Hildebrand F."/>
            <person name="Pallen M.J."/>
        </authorList>
    </citation>
    <scope>NUCLEOTIDE SEQUENCE</scope>
    <source>
        <strain evidence="7">ChiSjej1B19-8411</strain>
    </source>
</reference>
<protein>
    <submittedName>
        <fullName evidence="7">Nitroreductase family protein</fullName>
    </submittedName>
</protein>
<dbReference type="PANTHER" id="PTHR43673:SF10">
    <property type="entry name" value="NADH DEHYDROGENASE_NAD(P)H NITROREDUCTASE XCC3605-RELATED"/>
    <property type="match status" value="1"/>
</dbReference>
<proteinExistence type="inferred from homology"/>
<dbReference type="InterPro" id="IPR017900">
    <property type="entry name" value="4Fe4S_Fe_S_CS"/>
</dbReference>
<feature type="domain" description="4Fe-4S ferredoxin-type" evidence="6">
    <location>
        <begin position="30"/>
        <end position="57"/>
    </location>
</feature>
<evidence type="ECO:0000256" key="1">
    <source>
        <dbReference type="ARBA" id="ARBA00007118"/>
    </source>
</evidence>
<evidence type="ECO:0000256" key="4">
    <source>
        <dbReference type="ARBA" id="ARBA00023004"/>
    </source>
</evidence>
<dbReference type="Pfam" id="PF13187">
    <property type="entry name" value="Fer4_9"/>
    <property type="match status" value="1"/>
</dbReference>
<dbReference type="EMBL" id="DXEX01000226">
    <property type="protein sequence ID" value="HIX60128.1"/>
    <property type="molecule type" value="Genomic_DNA"/>
</dbReference>
<keyword evidence="2" id="KW-0479">Metal-binding</keyword>
<dbReference type="Proteomes" id="UP000886817">
    <property type="component" value="Unassembled WGS sequence"/>
</dbReference>
<evidence type="ECO:0000256" key="2">
    <source>
        <dbReference type="ARBA" id="ARBA00022723"/>
    </source>
</evidence>
<dbReference type="Gene3D" id="3.30.70.20">
    <property type="match status" value="1"/>
</dbReference>